<dbReference type="AlphaFoldDB" id="A0AAN7VZ74"/>
<gene>
    <name evidence="1" type="ORF">LTR97_008596</name>
</gene>
<protein>
    <submittedName>
        <fullName evidence="1">Uncharacterized protein</fullName>
    </submittedName>
</protein>
<accession>A0AAN7VZ74</accession>
<organism evidence="1 2">
    <name type="scientific">Elasticomyces elasticus</name>
    <dbReference type="NCBI Taxonomy" id="574655"/>
    <lineage>
        <taxon>Eukaryota</taxon>
        <taxon>Fungi</taxon>
        <taxon>Dikarya</taxon>
        <taxon>Ascomycota</taxon>
        <taxon>Pezizomycotina</taxon>
        <taxon>Dothideomycetes</taxon>
        <taxon>Dothideomycetidae</taxon>
        <taxon>Mycosphaerellales</taxon>
        <taxon>Teratosphaeriaceae</taxon>
        <taxon>Elasticomyces</taxon>
    </lineage>
</organism>
<comment type="caution">
    <text evidence="1">The sequence shown here is derived from an EMBL/GenBank/DDBJ whole genome shotgun (WGS) entry which is preliminary data.</text>
</comment>
<proteinExistence type="predicted"/>
<evidence type="ECO:0000313" key="2">
    <source>
        <dbReference type="Proteomes" id="UP001310594"/>
    </source>
</evidence>
<name>A0AAN7VZ74_9PEZI</name>
<evidence type="ECO:0000313" key="1">
    <source>
        <dbReference type="EMBL" id="KAK5696176.1"/>
    </source>
</evidence>
<reference evidence="1" key="1">
    <citation type="submission" date="2023-08" db="EMBL/GenBank/DDBJ databases">
        <title>Black Yeasts Isolated from many extreme environments.</title>
        <authorList>
            <person name="Coleine C."/>
            <person name="Stajich J.E."/>
            <person name="Selbmann L."/>
        </authorList>
    </citation>
    <scope>NUCLEOTIDE SEQUENCE</scope>
    <source>
        <strain evidence="1">CCFEE 5810</strain>
    </source>
</reference>
<dbReference type="EMBL" id="JAVRQU010000013">
    <property type="protein sequence ID" value="KAK5696176.1"/>
    <property type="molecule type" value="Genomic_DNA"/>
</dbReference>
<sequence length="127" mass="14659">MPVSFCAFEGCVHYICTNIEIESSDIINHFEDLRSRSRAFLKVSAIDRYAKTIPGMCPRCSNRAPDHLQTVKDTKDGIADLRDWLQEIFGRYEHFGREYHRMNFSARAKSADFPGAQLAHKQFQIES</sequence>
<dbReference type="Proteomes" id="UP001310594">
    <property type="component" value="Unassembled WGS sequence"/>
</dbReference>